<dbReference type="EMBL" id="JAUESC010000001">
    <property type="protein sequence ID" value="KAK0607002.1"/>
    <property type="molecule type" value="Genomic_DNA"/>
</dbReference>
<protein>
    <submittedName>
        <fullName evidence="2">Uncharacterized protein</fullName>
    </submittedName>
</protein>
<accession>A0AA39W842</accession>
<keyword evidence="3" id="KW-1185">Reference proteome</keyword>
<organism evidence="2 3">
    <name type="scientific">Acer saccharum</name>
    <name type="common">Sugar maple</name>
    <dbReference type="NCBI Taxonomy" id="4024"/>
    <lineage>
        <taxon>Eukaryota</taxon>
        <taxon>Viridiplantae</taxon>
        <taxon>Streptophyta</taxon>
        <taxon>Embryophyta</taxon>
        <taxon>Tracheophyta</taxon>
        <taxon>Spermatophyta</taxon>
        <taxon>Magnoliopsida</taxon>
        <taxon>eudicotyledons</taxon>
        <taxon>Gunneridae</taxon>
        <taxon>Pentapetalae</taxon>
        <taxon>rosids</taxon>
        <taxon>malvids</taxon>
        <taxon>Sapindales</taxon>
        <taxon>Sapindaceae</taxon>
        <taxon>Hippocastanoideae</taxon>
        <taxon>Acereae</taxon>
        <taxon>Acer</taxon>
    </lineage>
</organism>
<reference evidence="2" key="2">
    <citation type="submission" date="2023-06" db="EMBL/GenBank/DDBJ databases">
        <authorList>
            <person name="Swenson N.G."/>
            <person name="Wegrzyn J.L."/>
            <person name="Mcevoy S.L."/>
        </authorList>
    </citation>
    <scope>NUCLEOTIDE SEQUENCE</scope>
    <source>
        <strain evidence="2">NS2018</strain>
        <tissue evidence="2">Leaf</tissue>
    </source>
</reference>
<name>A0AA39W842_ACESA</name>
<evidence type="ECO:0000313" key="3">
    <source>
        <dbReference type="Proteomes" id="UP001168877"/>
    </source>
</evidence>
<dbReference type="AlphaFoldDB" id="A0AA39W842"/>
<feature type="region of interest" description="Disordered" evidence="1">
    <location>
        <begin position="170"/>
        <end position="197"/>
    </location>
</feature>
<evidence type="ECO:0000313" key="2">
    <source>
        <dbReference type="EMBL" id="KAK0607002.1"/>
    </source>
</evidence>
<gene>
    <name evidence="2" type="ORF">LWI29_007611</name>
</gene>
<sequence length="197" mass="21929">MSSLPIDILASKGASLLAEGFKFTLAMGQQVIVLKEANLALQAKLEEVRNDLAWAKESVSSLVQKAFESDAGKKAALMEMKWVTHAYDMEVVRSTRHRNDRETVKAEMATLLDNHRTLRASMSALESRVDSSFGDGYFTTSYEVAKAFPPPFDLHTTLNWDRDLIMARATQFEDQDQEGPPQAATVPEFSEKGTRSP</sequence>
<dbReference type="Proteomes" id="UP001168877">
    <property type="component" value="Unassembled WGS sequence"/>
</dbReference>
<comment type="caution">
    <text evidence="2">The sequence shown here is derived from an EMBL/GenBank/DDBJ whole genome shotgun (WGS) entry which is preliminary data.</text>
</comment>
<evidence type="ECO:0000256" key="1">
    <source>
        <dbReference type="SAM" id="MobiDB-lite"/>
    </source>
</evidence>
<reference evidence="2" key="1">
    <citation type="journal article" date="2022" name="Plant J.">
        <title>Strategies of tolerance reflected in two North American maple genomes.</title>
        <authorList>
            <person name="McEvoy S.L."/>
            <person name="Sezen U.U."/>
            <person name="Trouern-Trend A."/>
            <person name="McMahon S.M."/>
            <person name="Schaberg P.G."/>
            <person name="Yang J."/>
            <person name="Wegrzyn J.L."/>
            <person name="Swenson N.G."/>
        </authorList>
    </citation>
    <scope>NUCLEOTIDE SEQUENCE</scope>
    <source>
        <strain evidence="2">NS2018</strain>
    </source>
</reference>
<proteinExistence type="predicted"/>